<feature type="domain" description="Aminoglycoside phosphotransferase" evidence="2">
    <location>
        <begin position="37"/>
        <end position="271"/>
    </location>
</feature>
<name>A0A963YP70_9PROT</name>
<comment type="similarity">
    <text evidence="1">Belongs to the pseudomonas-type ThrB family.</text>
</comment>
<comment type="caution">
    <text evidence="3">The sequence shown here is derived from an EMBL/GenBank/DDBJ whole genome shotgun (WGS) entry which is preliminary data.</text>
</comment>
<dbReference type="GO" id="GO:0009088">
    <property type="term" value="P:threonine biosynthetic process"/>
    <property type="evidence" value="ECO:0007669"/>
    <property type="project" value="TreeGrafter"/>
</dbReference>
<dbReference type="EMBL" id="JAESVB010000001">
    <property type="protein sequence ID" value="MCB8874429.1"/>
    <property type="molecule type" value="Genomic_DNA"/>
</dbReference>
<protein>
    <submittedName>
        <fullName evidence="3">Phosphotransferase</fullName>
    </submittedName>
</protein>
<dbReference type="Proteomes" id="UP000708298">
    <property type="component" value="Unassembled WGS sequence"/>
</dbReference>
<gene>
    <name evidence="3" type="ORF">ASILVAE211_04470</name>
</gene>
<dbReference type="PANTHER" id="PTHR21064">
    <property type="entry name" value="AMINOGLYCOSIDE PHOSPHOTRANSFERASE DOMAIN-CONTAINING PROTEIN-RELATED"/>
    <property type="match status" value="1"/>
</dbReference>
<evidence type="ECO:0000313" key="4">
    <source>
        <dbReference type="Proteomes" id="UP000708298"/>
    </source>
</evidence>
<dbReference type="Gene3D" id="3.90.1200.10">
    <property type="match status" value="1"/>
</dbReference>
<reference evidence="3" key="2">
    <citation type="submission" date="2021-01" db="EMBL/GenBank/DDBJ databases">
        <authorList>
            <person name="Mieszkin S."/>
            <person name="Pouder E."/>
            <person name="Alain K."/>
        </authorList>
    </citation>
    <scope>NUCLEOTIDE SEQUENCE</scope>
    <source>
        <strain evidence="3">HW T2.11</strain>
    </source>
</reference>
<dbReference type="InterPro" id="IPR050249">
    <property type="entry name" value="Pseudomonas-type_ThrB"/>
</dbReference>
<proteinExistence type="inferred from homology"/>
<accession>A0A963YP70</accession>
<dbReference type="InterPro" id="IPR002575">
    <property type="entry name" value="Aminoglycoside_PTrfase"/>
</dbReference>
<organism evidence="3 4">
    <name type="scientific">Acidisoma silvae</name>
    <dbReference type="NCBI Taxonomy" id="2802396"/>
    <lineage>
        <taxon>Bacteria</taxon>
        <taxon>Pseudomonadati</taxon>
        <taxon>Pseudomonadota</taxon>
        <taxon>Alphaproteobacteria</taxon>
        <taxon>Acetobacterales</taxon>
        <taxon>Acidocellaceae</taxon>
        <taxon>Acidisoma</taxon>
    </lineage>
</organism>
<dbReference type="RefSeq" id="WP_227320063.1">
    <property type="nucleotide sequence ID" value="NZ_JAESVB010000001.1"/>
</dbReference>
<dbReference type="Pfam" id="PF01636">
    <property type="entry name" value="APH"/>
    <property type="match status" value="1"/>
</dbReference>
<evidence type="ECO:0000259" key="2">
    <source>
        <dbReference type="Pfam" id="PF01636"/>
    </source>
</evidence>
<evidence type="ECO:0000313" key="3">
    <source>
        <dbReference type="EMBL" id="MCB8874429.1"/>
    </source>
</evidence>
<dbReference type="InterPro" id="IPR011009">
    <property type="entry name" value="Kinase-like_dom_sf"/>
</dbReference>
<dbReference type="GO" id="GO:0004413">
    <property type="term" value="F:homoserine kinase activity"/>
    <property type="evidence" value="ECO:0007669"/>
    <property type="project" value="TreeGrafter"/>
</dbReference>
<keyword evidence="4" id="KW-1185">Reference proteome</keyword>
<dbReference type="PANTHER" id="PTHR21064:SF6">
    <property type="entry name" value="AMINOGLYCOSIDE PHOSPHOTRANSFERASE DOMAIN-CONTAINING PROTEIN"/>
    <property type="match status" value="1"/>
</dbReference>
<reference evidence="3" key="1">
    <citation type="journal article" date="2021" name="Microorganisms">
        <title>Acidisoma silvae sp. nov. and Acidisomacellulosilytica sp. nov., Two Acidophilic Bacteria Isolated from Decaying Wood, Hydrolyzing Cellulose and Producing Poly-3-hydroxybutyrate.</title>
        <authorList>
            <person name="Mieszkin S."/>
            <person name="Pouder E."/>
            <person name="Uroz S."/>
            <person name="Simon-Colin C."/>
            <person name="Alain K."/>
        </authorList>
    </citation>
    <scope>NUCLEOTIDE SEQUENCE</scope>
    <source>
        <strain evidence="3">HW T2.11</strain>
    </source>
</reference>
<dbReference type="SUPFAM" id="SSF56112">
    <property type="entry name" value="Protein kinase-like (PK-like)"/>
    <property type="match status" value="1"/>
</dbReference>
<sequence length="326" mass="36317">MTYNDQFLASLHIALGQKLHEWAFSPAATLSLLNISENATYLAEEGTRRLVLRVHRPAYHRPQEIMGELAWIAALRADGVVDTPAPVAGVDGQLLHRLDHDGTERAVTAFAFVPGRSPEPHEDLGDWFQDLGRVTARLHTHARTWQKPADFNRKSWTVDSILGRDGYWGDWRAGLGLDAAGLRLLAQAQYAISFKLAQYGMGEDRFGLIHGDLRLANLLVEGDRLRVIDFDDCGFGWFMYDFAAAVSFFEHEPVVPQLAERWVEGYRRVAPLSAEDIAILPALVLMRRMLLVAWVASHAETPTAQEMGAAYTEGALALADRFLSSP</sequence>
<dbReference type="AlphaFoldDB" id="A0A963YP70"/>
<evidence type="ECO:0000256" key="1">
    <source>
        <dbReference type="ARBA" id="ARBA00038240"/>
    </source>
</evidence>